<accession>A0A8J2QW82</accession>
<sequence length="49" mass="5738">MPIANFLEEPPHLQGFYCLHHESRHDFTPWGVDSQGSTHQTKTYELKRA</sequence>
<keyword evidence="2" id="KW-1185">Reference proteome</keyword>
<dbReference type="AlphaFoldDB" id="A0A8J2QW82"/>
<name>A0A8J2QW82_9NEOP</name>
<evidence type="ECO:0000313" key="2">
    <source>
        <dbReference type="Proteomes" id="UP000789524"/>
    </source>
</evidence>
<organism evidence="1 2">
    <name type="scientific">Danaus chrysippus</name>
    <name type="common">African queen</name>
    <dbReference type="NCBI Taxonomy" id="151541"/>
    <lineage>
        <taxon>Eukaryota</taxon>
        <taxon>Metazoa</taxon>
        <taxon>Ecdysozoa</taxon>
        <taxon>Arthropoda</taxon>
        <taxon>Hexapoda</taxon>
        <taxon>Insecta</taxon>
        <taxon>Pterygota</taxon>
        <taxon>Neoptera</taxon>
        <taxon>Endopterygota</taxon>
        <taxon>Lepidoptera</taxon>
        <taxon>Glossata</taxon>
        <taxon>Ditrysia</taxon>
        <taxon>Papilionoidea</taxon>
        <taxon>Nymphalidae</taxon>
        <taxon>Danainae</taxon>
        <taxon>Danaini</taxon>
        <taxon>Danaina</taxon>
        <taxon>Danaus</taxon>
        <taxon>Anosia</taxon>
    </lineage>
</organism>
<reference evidence="1" key="1">
    <citation type="submission" date="2021-09" db="EMBL/GenBank/DDBJ databases">
        <authorList>
            <person name="Martin H S."/>
        </authorList>
    </citation>
    <scope>NUCLEOTIDE SEQUENCE</scope>
</reference>
<dbReference type="EMBL" id="CAKASE010000057">
    <property type="protein sequence ID" value="CAG9566506.1"/>
    <property type="molecule type" value="Genomic_DNA"/>
</dbReference>
<gene>
    <name evidence="1" type="ORF">DCHRY22_LOCUS7138</name>
</gene>
<evidence type="ECO:0000313" key="1">
    <source>
        <dbReference type="EMBL" id="CAG9566506.1"/>
    </source>
</evidence>
<dbReference type="Proteomes" id="UP000789524">
    <property type="component" value="Unassembled WGS sequence"/>
</dbReference>
<protein>
    <submittedName>
        <fullName evidence="1">(African queen) hypothetical protein</fullName>
    </submittedName>
</protein>
<proteinExistence type="predicted"/>
<comment type="caution">
    <text evidence="1">The sequence shown here is derived from an EMBL/GenBank/DDBJ whole genome shotgun (WGS) entry which is preliminary data.</text>
</comment>